<reference evidence="1" key="1">
    <citation type="journal article" date="2020" name="Nature">
        <title>Giant virus diversity and host interactions through global metagenomics.</title>
        <authorList>
            <person name="Schulz F."/>
            <person name="Roux S."/>
            <person name="Paez-Espino D."/>
            <person name="Jungbluth S."/>
            <person name="Walsh D.A."/>
            <person name="Denef V.J."/>
            <person name="McMahon K.D."/>
            <person name="Konstantinidis K.T."/>
            <person name="Eloe-Fadrosh E.A."/>
            <person name="Kyrpides N.C."/>
            <person name="Woyke T."/>
        </authorList>
    </citation>
    <scope>NUCLEOTIDE SEQUENCE</scope>
    <source>
        <strain evidence="1">GVMAG-M-3300020727-4</strain>
    </source>
</reference>
<proteinExistence type="predicted"/>
<dbReference type="AlphaFoldDB" id="A0A6C0CGZ0"/>
<evidence type="ECO:0000313" key="1">
    <source>
        <dbReference type="EMBL" id="QHT03110.1"/>
    </source>
</evidence>
<dbReference type="EMBL" id="MN739405">
    <property type="protein sequence ID" value="QHT03110.1"/>
    <property type="molecule type" value="Genomic_DNA"/>
</dbReference>
<protein>
    <submittedName>
        <fullName evidence="1">Uncharacterized protein</fullName>
    </submittedName>
</protein>
<sequence>MDNNKEILYEIAIKMVKDKHNINEYPREKFDKFYYQTFRNNPKPDNYKILNKQVLKSIDEELLIKQPEETDETIDDKIKEYEKQRANINIITKGVIEPEIEIQHHHNDNQQSLDINKQTNNYKYINIDNNYHNGRSFIINTIKNSFNIINKYNNYNIYPAYLCIPSIIKNKTPYIILGITDGNNNITYTFIPEIINDVWDIWKPVNEKYNNISLENNWNINLYDYGNNYINFNGFYLDILEVLEDDKYFNCKIRKNHNFMIDDKIRIIFNNNVSHDYYINNIDEDVISINKNNIKLDQFINSRIFNFKNQISLIFKIFPK</sequence>
<name>A0A6C0CGZ0_9ZZZZ</name>
<accession>A0A6C0CGZ0</accession>
<organism evidence="1">
    <name type="scientific">viral metagenome</name>
    <dbReference type="NCBI Taxonomy" id="1070528"/>
    <lineage>
        <taxon>unclassified sequences</taxon>
        <taxon>metagenomes</taxon>
        <taxon>organismal metagenomes</taxon>
    </lineage>
</organism>